<dbReference type="Pfam" id="PF09712">
    <property type="entry name" value="PHA_synth_III_E"/>
    <property type="match status" value="1"/>
</dbReference>
<dbReference type="InterPro" id="IPR010123">
    <property type="entry name" value="PHA_synth_III_E"/>
</dbReference>
<proteinExistence type="predicted"/>
<comment type="caution">
    <text evidence="6">The sequence shown here is derived from an EMBL/GenBank/DDBJ whole genome shotgun (WGS) entry which is preliminary data.</text>
</comment>
<organism evidence="6 7">
    <name type="scientific">Lysobacter brunescens</name>
    <dbReference type="NCBI Taxonomy" id="262323"/>
    <lineage>
        <taxon>Bacteria</taxon>
        <taxon>Pseudomonadati</taxon>
        <taxon>Pseudomonadota</taxon>
        <taxon>Gammaproteobacteria</taxon>
        <taxon>Lysobacterales</taxon>
        <taxon>Lysobacteraceae</taxon>
        <taxon>Lysobacter</taxon>
    </lineage>
</organism>
<dbReference type="Proteomes" id="UP001597110">
    <property type="component" value="Unassembled WGS sequence"/>
</dbReference>
<keyword evidence="3" id="KW-0583">PHB biosynthesis</keyword>
<comment type="pathway">
    <text evidence="1">Biopolymer metabolism; poly-(R)-3-hydroxybutanoate biosynthesis.</text>
</comment>
<evidence type="ECO:0000256" key="1">
    <source>
        <dbReference type="ARBA" id="ARBA00004683"/>
    </source>
</evidence>
<evidence type="ECO:0000313" key="6">
    <source>
        <dbReference type="EMBL" id="MFD0726002.1"/>
    </source>
</evidence>
<evidence type="ECO:0000313" key="7">
    <source>
        <dbReference type="Proteomes" id="UP001597110"/>
    </source>
</evidence>
<feature type="compositionally biased region" description="Low complexity" evidence="5">
    <location>
        <begin position="361"/>
        <end position="384"/>
    </location>
</feature>
<evidence type="ECO:0000256" key="5">
    <source>
        <dbReference type="SAM" id="MobiDB-lite"/>
    </source>
</evidence>
<dbReference type="EMBL" id="JBHTIF010000001">
    <property type="protein sequence ID" value="MFD0726002.1"/>
    <property type="molecule type" value="Genomic_DNA"/>
</dbReference>
<evidence type="ECO:0000256" key="4">
    <source>
        <dbReference type="SAM" id="Coils"/>
    </source>
</evidence>
<dbReference type="NCBIfam" id="TIGR01834">
    <property type="entry name" value="PHA_synth_III_E"/>
    <property type="match status" value="1"/>
</dbReference>
<evidence type="ECO:0000256" key="3">
    <source>
        <dbReference type="ARBA" id="ARBA00022752"/>
    </source>
</evidence>
<feature type="compositionally biased region" description="Low complexity" evidence="5">
    <location>
        <begin position="320"/>
        <end position="354"/>
    </location>
</feature>
<accession>A0ABW2YBR3</accession>
<keyword evidence="7" id="KW-1185">Reference proteome</keyword>
<name>A0ABW2YBR3_9GAMM</name>
<feature type="region of interest" description="Disordered" evidence="5">
    <location>
        <begin position="286"/>
        <end position="308"/>
    </location>
</feature>
<reference evidence="7" key="1">
    <citation type="journal article" date="2019" name="Int. J. Syst. Evol. Microbiol.">
        <title>The Global Catalogue of Microorganisms (GCM) 10K type strain sequencing project: providing services to taxonomists for standard genome sequencing and annotation.</title>
        <authorList>
            <consortium name="The Broad Institute Genomics Platform"/>
            <consortium name="The Broad Institute Genome Sequencing Center for Infectious Disease"/>
            <person name="Wu L."/>
            <person name="Ma J."/>
        </authorList>
    </citation>
    <scope>NUCLEOTIDE SEQUENCE [LARGE SCALE GENOMIC DNA]</scope>
    <source>
        <strain evidence="7">CCUG 55585</strain>
    </source>
</reference>
<feature type="coiled-coil region" evidence="4">
    <location>
        <begin position="151"/>
        <end position="178"/>
    </location>
</feature>
<keyword evidence="4" id="KW-0175">Coiled coil</keyword>
<sequence length="390" mass="42292">MARQWMNAFGDAMRAFSGQPQPPQDPWQAAFETWSRMAGVGRRDAAADMVERFSAQARQWLGMMQQVAGQFAGRDASPADIAGAWKQAMGGQGGNPFAALFEGMAGRGQAGFDQWHAQAAPILNAMLGGMLMGGLRQEGLGLLRMPAFGMNREHQERLQALVAAQIELQEKNDAYNQRMLAIGQDAFVRFERKLAERSEPGRQLKSARALFDLWIDAAEEAYAEVALSHEFRRLYGELVNAQMKVRAGIQREVELFCDLFGMPGRTEVDAAHRRIAELERQVRRLRTAAPQAQAKPAPSKQAPQKPVAVPGVPKVDVAVKSPAKPAAKPKASPAPRKAAKAAKAAAAKAKPVRAAAKRAPKPAIASIPLPEPLKPIATAKTSAKTTKRAR</sequence>
<feature type="region of interest" description="Disordered" evidence="5">
    <location>
        <begin position="320"/>
        <end position="390"/>
    </location>
</feature>
<feature type="compositionally biased region" description="Low complexity" evidence="5">
    <location>
        <begin position="288"/>
        <end position="306"/>
    </location>
</feature>
<protein>
    <recommendedName>
        <fullName evidence="2">Poly(3-hydroxyalkanoate) polymerase subunit PhaE</fullName>
    </recommendedName>
</protein>
<evidence type="ECO:0000256" key="2">
    <source>
        <dbReference type="ARBA" id="ARBA00019066"/>
    </source>
</evidence>
<gene>
    <name evidence="6" type="primary">phaE</name>
    <name evidence="6" type="ORF">ACFQ0E_10370</name>
</gene>